<dbReference type="GO" id="GO:0006355">
    <property type="term" value="P:regulation of DNA-templated transcription"/>
    <property type="evidence" value="ECO:0007669"/>
    <property type="project" value="InterPro"/>
</dbReference>
<accession>A0A9Q9MP23</accession>
<dbReference type="GeneID" id="75137735"/>
<reference evidence="1" key="1">
    <citation type="submission" date="2022-09" db="EMBL/GenBank/DDBJ databases">
        <title>Complete genome of Ligilactobacillus agilis AM_LB6, isolated from chicken feces.</title>
        <authorList>
            <person name="den Bakker H.C."/>
            <person name="Mann A."/>
        </authorList>
    </citation>
    <scope>NUCLEOTIDE SEQUENCE</scope>
    <source>
        <strain evidence="1">AM_LB6</strain>
    </source>
</reference>
<dbReference type="AlphaFoldDB" id="A0A9Q9MP23"/>
<evidence type="ECO:0000313" key="2">
    <source>
        <dbReference type="Proteomes" id="UP001058429"/>
    </source>
</evidence>
<organism evidence="1 2">
    <name type="scientific">Ligilactobacillus agilis</name>
    <dbReference type="NCBI Taxonomy" id="1601"/>
    <lineage>
        <taxon>Bacteria</taxon>
        <taxon>Bacillati</taxon>
        <taxon>Bacillota</taxon>
        <taxon>Bacilli</taxon>
        <taxon>Lactobacillales</taxon>
        <taxon>Lactobacillaceae</taxon>
        <taxon>Ligilactobacillus</taxon>
    </lineage>
</organism>
<dbReference type="InterPro" id="IPR013321">
    <property type="entry name" value="Arc_rbn_hlx_hlx"/>
</dbReference>
<dbReference type="EMBL" id="CP104396">
    <property type="protein sequence ID" value="UXC62956.1"/>
    <property type="molecule type" value="Genomic_DNA"/>
</dbReference>
<gene>
    <name evidence="1" type="ORF">N4562_07740</name>
</gene>
<evidence type="ECO:0000313" key="1">
    <source>
        <dbReference type="EMBL" id="UXC62956.1"/>
    </source>
</evidence>
<sequence>MYRSTVAIQLDERVVLAAEWELKKHGLDVDVALNLFYRQIARTGIIPLFWGLTEQQKRALYLDKYKEDAIVDWLNKNRKNKSNDCYYFDEYDDDF</sequence>
<dbReference type="Proteomes" id="UP001058429">
    <property type="component" value="Chromosome"/>
</dbReference>
<proteinExistence type="predicted"/>
<dbReference type="RefSeq" id="WP_172578313.1">
    <property type="nucleotide sequence ID" value="NZ_BLAR01000023.1"/>
</dbReference>
<dbReference type="Gene3D" id="1.10.1220.10">
    <property type="entry name" value="Met repressor-like"/>
    <property type="match status" value="1"/>
</dbReference>
<name>A0A9Q9MP23_9LACO</name>
<evidence type="ECO:0008006" key="3">
    <source>
        <dbReference type="Google" id="ProtNLM"/>
    </source>
</evidence>
<protein>
    <recommendedName>
        <fullName evidence="3">Type II toxin-antitoxin system antitoxin, RelB/DinJ family</fullName>
    </recommendedName>
</protein>